<dbReference type="Pfam" id="PF01541">
    <property type="entry name" value="GIY-YIG"/>
    <property type="match status" value="1"/>
</dbReference>
<dbReference type="PROSITE" id="PS50165">
    <property type="entry name" value="UVRC"/>
    <property type="match status" value="1"/>
</dbReference>
<evidence type="ECO:0000259" key="3">
    <source>
        <dbReference type="PROSITE" id="PS50165"/>
    </source>
</evidence>
<dbReference type="InterPro" id="IPR036876">
    <property type="entry name" value="UVR_dom_sf"/>
</dbReference>
<dbReference type="PROSITE" id="PS50151">
    <property type="entry name" value="UVR"/>
    <property type="match status" value="1"/>
</dbReference>
<dbReference type="InterPro" id="IPR035901">
    <property type="entry name" value="GIY-YIG_endonuc_sf"/>
</dbReference>
<dbReference type="GO" id="GO:0006289">
    <property type="term" value="P:nucleotide-excision repair"/>
    <property type="evidence" value="ECO:0007669"/>
    <property type="project" value="InterPro"/>
</dbReference>
<dbReference type="GO" id="GO:0009380">
    <property type="term" value="C:excinuclease repair complex"/>
    <property type="evidence" value="ECO:0007669"/>
    <property type="project" value="TreeGrafter"/>
</dbReference>
<dbReference type="Pfam" id="PF08459">
    <property type="entry name" value="UvrC_RNaseH_dom"/>
    <property type="match status" value="1"/>
</dbReference>
<dbReference type="InterPro" id="IPR038476">
    <property type="entry name" value="UvrC_RNase_H_dom_sf"/>
</dbReference>
<dbReference type="InterPro" id="IPR001162">
    <property type="entry name" value="UvrC_RNase_H_dom"/>
</dbReference>
<dbReference type="PANTHER" id="PTHR30562">
    <property type="entry name" value="UVRC/OXIDOREDUCTASE"/>
    <property type="match status" value="1"/>
</dbReference>
<evidence type="ECO:0000313" key="4">
    <source>
        <dbReference type="EMBL" id="KKP31811.1"/>
    </source>
</evidence>
<dbReference type="InterPro" id="IPR050066">
    <property type="entry name" value="UvrABC_protein_C"/>
</dbReference>
<dbReference type="EMBL" id="LBOI01000005">
    <property type="protein sequence ID" value="KKP31811.1"/>
    <property type="molecule type" value="Genomic_DNA"/>
</dbReference>
<dbReference type="Gene3D" id="4.10.860.10">
    <property type="entry name" value="UVR domain"/>
    <property type="match status" value="1"/>
</dbReference>
<dbReference type="SUPFAM" id="SSF46600">
    <property type="entry name" value="C-terminal UvrC-binding domain of UvrB"/>
    <property type="match status" value="1"/>
</dbReference>
<sequence length="420" mass="49014">MENLSKLKKIKISKNSFKKIPETPGIYIFWKENFPIYIGKSVNLKNRLNSYLSLKLGPKTYEMVNESESVSYLKVFSELESLLLESNLIHNFKPKFNVISKDDKHALYIKITKGKYPQVLTSRKDGDFGPFPSSGNVKIILKLIRKIFPFSEHKLGKRPCLYSHIGLCNPCPNFVESIKNEQEKDILIKSYKNNIKNIKLILSRKFNILRKTLEKKMITLSKEEKFEKASQVRDQIKALDYITQPKLSDDLYLKNPNLREDINYKEIEGLKKILNLKKLNRIECFDIAHLSGSYTTASMVVFIKGEAEKEYYRHFKVRQKNGSSDFDSMKEVSRRRIKHLKDWGKPDLIIVDGGLLQIKAFKINVPIVGIAKNPDRLIFSDGRKLILNGLTLHFLQRIRNESHRFARRYHHLLIKKNLLN</sequence>
<dbReference type="Gene3D" id="3.40.1440.10">
    <property type="entry name" value="GIY-YIG endonuclease"/>
    <property type="match status" value="1"/>
</dbReference>
<dbReference type="CDD" id="cd10434">
    <property type="entry name" value="GIY-YIG_UvrC_Cho"/>
    <property type="match status" value="1"/>
</dbReference>
<organism evidence="4 5">
    <name type="scientific">Candidatus Woesebacteria bacterium GW2011_GWC2_31_9</name>
    <dbReference type="NCBI Taxonomy" id="1618586"/>
    <lineage>
        <taxon>Bacteria</taxon>
        <taxon>Candidatus Woeseibacteriota</taxon>
    </lineage>
</organism>
<dbReference type="Proteomes" id="UP000034803">
    <property type="component" value="Unassembled WGS sequence"/>
</dbReference>
<dbReference type="SMART" id="SM00465">
    <property type="entry name" value="GIYc"/>
    <property type="match status" value="1"/>
</dbReference>
<dbReference type="PATRIC" id="fig|1618586.3.peg.364"/>
<dbReference type="PROSITE" id="PS50164">
    <property type="entry name" value="GIY_YIG"/>
    <property type="match status" value="1"/>
</dbReference>
<dbReference type="InterPro" id="IPR047296">
    <property type="entry name" value="GIY-YIG_UvrC_Cho"/>
</dbReference>
<name>A0A0F9YZI1_9BACT</name>
<evidence type="ECO:0000313" key="5">
    <source>
        <dbReference type="Proteomes" id="UP000034803"/>
    </source>
</evidence>
<dbReference type="Pfam" id="PF02151">
    <property type="entry name" value="UVR"/>
    <property type="match status" value="1"/>
</dbReference>
<protein>
    <submittedName>
        <fullName evidence="4">Excinuclease ABC C subunit domain protein</fullName>
    </submittedName>
</protein>
<dbReference type="InterPro" id="IPR000305">
    <property type="entry name" value="GIY-YIG_endonuc"/>
</dbReference>
<dbReference type="Gene3D" id="3.30.420.340">
    <property type="entry name" value="UvrC, RNAse H endonuclease domain"/>
    <property type="match status" value="1"/>
</dbReference>
<dbReference type="GO" id="GO:0009381">
    <property type="term" value="F:excinuclease ABC activity"/>
    <property type="evidence" value="ECO:0007669"/>
    <property type="project" value="InterPro"/>
</dbReference>
<accession>A0A0F9YZI1</accession>
<evidence type="ECO:0000259" key="1">
    <source>
        <dbReference type="PROSITE" id="PS50151"/>
    </source>
</evidence>
<dbReference type="SUPFAM" id="SSF82771">
    <property type="entry name" value="GIY-YIG endonuclease"/>
    <property type="match status" value="1"/>
</dbReference>
<comment type="caution">
    <text evidence="4">The sequence shown here is derived from an EMBL/GenBank/DDBJ whole genome shotgun (WGS) entry which is preliminary data.</text>
</comment>
<feature type="domain" description="UvrC family homology region profile" evidence="3">
    <location>
        <begin position="265"/>
        <end position="362"/>
    </location>
</feature>
<dbReference type="PANTHER" id="PTHR30562:SF1">
    <property type="entry name" value="UVRABC SYSTEM PROTEIN C"/>
    <property type="match status" value="1"/>
</dbReference>
<proteinExistence type="predicted"/>
<gene>
    <name evidence="4" type="ORF">UR21_C0005G0033</name>
</gene>
<dbReference type="InterPro" id="IPR001943">
    <property type="entry name" value="UVR_dom"/>
</dbReference>
<feature type="domain" description="UVR" evidence="1">
    <location>
        <begin position="207"/>
        <end position="242"/>
    </location>
</feature>
<reference evidence="4 5" key="1">
    <citation type="journal article" date="2015" name="Nature">
        <title>rRNA introns, odd ribosomes, and small enigmatic genomes across a large radiation of phyla.</title>
        <authorList>
            <person name="Brown C.T."/>
            <person name="Hug L.A."/>
            <person name="Thomas B.C."/>
            <person name="Sharon I."/>
            <person name="Castelle C.J."/>
            <person name="Singh A."/>
            <person name="Wilkins M.J."/>
            <person name="Williams K.H."/>
            <person name="Banfield J.F."/>
        </authorList>
    </citation>
    <scope>NUCLEOTIDE SEQUENCE [LARGE SCALE GENOMIC DNA]</scope>
</reference>
<dbReference type="AlphaFoldDB" id="A0A0F9YZI1"/>
<evidence type="ECO:0000259" key="2">
    <source>
        <dbReference type="PROSITE" id="PS50164"/>
    </source>
</evidence>
<feature type="domain" description="GIY-YIG" evidence="2">
    <location>
        <begin position="22"/>
        <end position="98"/>
    </location>
</feature>